<dbReference type="InterPro" id="IPR051396">
    <property type="entry name" value="Bact_Antivir_Def_Nuclease"/>
</dbReference>
<dbReference type="InterPro" id="IPR041685">
    <property type="entry name" value="AAA_GajA/Old/RecF-like"/>
</dbReference>
<keyword evidence="3" id="KW-1185">Reference proteome</keyword>
<accession>A0A251XCQ3</accession>
<dbReference type="PANTHER" id="PTHR43581">
    <property type="entry name" value="ATP/GTP PHOSPHATASE"/>
    <property type="match status" value="1"/>
</dbReference>
<evidence type="ECO:0000259" key="1">
    <source>
        <dbReference type="Pfam" id="PF13175"/>
    </source>
</evidence>
<evidence type="ECO:0000313" key="2">
    <source>
        <dbReference type="EMBL" id="OUD16035.1"/>
    </source>
</evidence>
<dbReference type="Proteomes" id="UP000194798">
    <property type="component" value="Unassembled WGS sequence"/>
</dbReference>
<dbReference type="EMBL" id="MSLT01000002">
    <property type="protein sequence ID" value="OUD16035.1"/>
    <property type="molecule type" value="Genomic_DNA"/>
</dbReference>
<dbReference type="Gene3D" id="3.40.50.300">
    <property type="entry name" value="P-loop containing nucleotide triphosphate hydrolases"/>
    <property type="match status" value="1"/>
</dbReference>
<name>A0A251XCQ3_9GAMM</name>
<proteinExistence type="predicted"/>
<comment type="caution">
    <text evidence="2">The sequence shown here is derived from an EMBL/GenBank/DDBJ whole genome shotgun (WGS) entry which is preliminary data.</text>
</comment>
<gene>
    <name evidence="2" type="ORF">TPSD3_01125</name>
</gene>
<dbReference type="SUPFAM" id="SSF52540">
    <property type="entry name" value="P-loop containing nucleoside triphosphate hydrolases"/>
    <property type="match status" value="1"/>
</dbReference>
<dbReference type="InterPro" id="IPR027417">
    <property type="entry name" value="P-loop_NTPase"/>
</dbReference>
<dbReference type="Pfam" id="PF13175">
    <property type="entry name" value="AAA_15"/>
    <property type="match status" value="1"/>
</dbReference>
<feature type="domain" description="Endonuclease GajA/Old nuclease/RecF-like AAA" evidence="1">
    <location>
        <begin position="1"/>
        <end position="302"/>
    </location>
</feature>
<dbReference type="OrthoDB" id="3322489at2"/>
<dbReference type="PANTHER" id="PTHR43581:SF4">
    <property type="entry name" value="ATP_GTP PHOSPHATASE"/>
    <property type="match status" value="1"/>
</dbReference>
<evidence type="ECO:0000313" key="3">
    <source>
        <dbReference type="Proteomes" id="UP000194798"/>
    </source>
</evidence>
<dbReference type="RefSeq" id="WP_086486762.1">
    <property type="nucleotide sequence ID" value="NZ_MSLT01000002.1"/>
</dbReference>
<sequence length="351" mass="39713">MYDSIGIKNFRAFNNLHVKNLKPVNLFVGKNNAGKTSILEAIELLSSNGNALLKILERRQENSDVATEEQLAQVSFGIRHLFNGHRLEENLQFEISGQWKNKKRLLQFHIVPAEFTQDLFNFDKSEELLALLLESSELERKMYIPLSSDKSLLNGLLRASANHSIPTLFLGTRDIDSRELNKLWDSILFTPKEEKVYEALRSISPTIERIAFTTTTGRFSNGIIVKLQNANRVPLGSMGDGMRRLLGIAIALVNSENGILLVDEIDTGLHYSAMEDMWRFVIQTANLFNIQVFATTHSWDCVYALAGLHQEQPFISASVALHRVDVTESKTVCYSTEELEIATRHHIEVRG</sequence>
<organism evidence="2 3">
    <name type="scientific">Thioflexithrix psekupsensis</name>
    <dbReference type="NCBI Taxonomy" id="1570016"/>
    <lineage>
        <taxon>Bacteria</taxon>
        <taxon>Pseudomonadati</taxon>
        <taxon>Pseudomonadota</taxon>
        <taxon>Gammaproteobacteria</taxon>
        <taxon>Thiotrichales</taxon>
        <taxon>Thioflexithrix</taxon>
    </lineage>
</organism>
<dbReference type="AlphaFoldDB" id="A0A251XCQ3"/>
<protein>
    <recommendedName>
        <fullName evidence="1">Endonuclease GajA/Old nuclease/RecF-like AAA domain-containing protein</fullName>
    </recommendedName>
</protein>
<reference evidence="2 3" key="1">
    <citation type="submission" date="2016-12" db="EMBL/GenBank/DDBJ databases">
        <title>Thioflexothrix psekupsii D3 genome sequencing and assembly.</title>
        <authorList>
            <person name="Fomenkov A."/>
            <person name="Vincze T."/>
            <person name="Grabovich M."/>
            <person name="Anton B.P."/>
            <person name="Dubinina G."/>
            <person name="Orlova M."/>
            <person name="Belousova E."/>
            <person name="Roberts R.J."/>
        </authorList>
    </citation>
    <scope>NUCLEOTIDE SEQUENCE [LARGE SCALE GENOMIC DNA]</scope>
    <source>
        <strain evidence="2">D3</strain>
    </source>
</reference>